<dbReference type="GO" id="GO:0006310">
    <property type="term" value="P:DNA recombination"/>
    <property type="evidence" value="ECO:0007669"/>
    <property type="project" value="TreeGrafter"/>
</dbReference>
<evidence type="ECO:0000313" key="3">
    <source>
        <dbReference type="Proteomes" id="UP000002659"/>
    </source>
</evidence>
<dbReference type="RefSeq" id="WP_014121021.1">
    <property type="nucleotide sequence ID" value="NC_016050.1"/>
</dbReference>
<evidence type="ECO:0000313" key="2">
    <source>
        <dbReference type="EMBL" id="BAK96989.1"/>
    </source>
</evidence>
<dbReference type="InterPro" id="IPR006842">
    <property type="entry name" value="Transposase_31"/>
</dbReference>
<organism evidence="2 3">
    <name type="scientific">Rickettsia japonica (strain ATCC VR-1363 / YH)</name>
    <dbReference type="NCBI Taxonomy" id="652620"/>
    <lineage>
        <taxon>Bacteria</taxon>
        <taxon>Pseudomonadati</taxon>
        <taxon>Pseudomonadota</taxon>
        <taxon>Alphaproteobacteria</taxon>
        <taxon>Rickettsiales</taxon>
        <taxon>Rickettsiaceae</taxon>
        <taxon>Rickettsieae</taxon>
        <taxon>Rickettsia</taxon>
        <taxon>spotted fever group</taxon>
    </lineage>
</organism>
<dbReference type="AlphaFoldDB" id="G4KL97"/>
<sequence>MAKKLKHDSLVKIIMNDPVAAQEFLEYYLPNDFKSLVDLSKITVEQESYIEESLNKKYSNITYKISTNNKEEAFVYVLVEAQSTIDYWTALRLWKYTLLLCERHKQGKDKLPLVYNLVIYNSKEIYNAPRNLWSLFTDSVMAEKLMAGDYQLVDLQAMTDDEIVKKKHLGMLEYMMQDMIKLWEKFLTEFKHIIILDKEKGYIYLRLFLWYTNAKLSKQKQPELVEVLDTHLLPQDKDTIMKTIADTYRDAGKVQGIEIGKDEGEHNKAVIIAKEMFSQGFKIPVIAKITGLQETFVRSIVNKSLIMQAPLAQILNIHILPKKSIYCHNHI</sequence>
<evidence type="ECO:0000259" key="1">
    <source>
        <dbReference type="Pfam" id="PF04754"/>
    </source>
</evidence>
<name>G4KL97_RICJY</name>
<accession>G4KL97</accession>
<protein>
    <submittedName>
        <fullName evidence="2">Transposase</fullName>
    </submittedName>
</protein>
<dbReference type="KEGG" id="rja:RJP_0792"/>
<dbReference type="PANTHER" id="PTHR34611:SF2">
    <property type="entry name" value="INACTIVE RECOMBINATION-PROMOTING NUCLEASE-LIKE PROTEIN RPNE-RELATED"/>
    <property type="match status" value="1"/>
</dbReference>
<proteinExistence type="predicted"/>
<dbReference type="PANTHER" id="PTHR34611">
    <property type="match status" value="1"/>
</dbReference>
<dbReference type="EMBL" id="AP011533">
    <property type="protein sequence ID" value="BAK96989.1"/>
    <property type="molecule type" value="Genomic_DNA"/>
</dbReference>
<dbReference type="HOGENOM" id="CLU_059548_1_1_5"/>
<dbReference type="Pfam" id="PF04754">
    <property type="entry name" value="Transposase_31"/>
    <property type="match status" value="1"/>
</dbReference>
<dbReference type="GeneID" id="34514168"/>
<feature type="domain" description="Transposase (putative) YhgA-like" evidence="1">
    <location>
        <begin position="6"/>
        <end position="190"/>
    </location>
</feature>
<dbReference type="Proteomes" id="UP000002659">
    <property type="component" value="Chromosome"/>
</dbReference>
<reference evidence="2 3" key="1">
    <citation type="journal article" date="2013" name="PLoS ONE">
        <title>Complete genomic DNA sequence of the East Asian spotted fever disease agent Rickettsia japonica.</title>
        <authorList>
            <person name="Matsutani M."/>
            <person name="Ogawa M."/>
            <person name="Takaoka N."/>
            <person name="Hanaoka N."/>
            <person name="Toh H."/>
            <person name="Yamashita A."/>
            <person name="Oshima K."/>
            <person name="Hirakawa H."/>
            <person name="Kuhara S."/>
            <person name="Suzuki H."/>
            <person name="Hattori M."/>
            <person name="Kishimoto T."/>
            <person name="Ando S."/>
            <person name="Azuma Y."/>
            <person name="Shirai M."/>
        </authorList>
    </citation>
    <scope>NUCLEOTIDE SEQUENCE [LARGE SCALE GENOMIC DNA]</scope>
    <source>
        <strain evidence="3">ATCC VR-1363 / YH</strain>
    </source>
</reference>
<dbReference type="InterPro" id="IPR051699">
    <property type="entry name" value="Rpn/YhgA-like_nuclease"/>
</dbReference>
<dbReference type="GO" id="GO:1990238">
    <property type="term" value="F:double-stranded DNA endonuclease activity"/>
    <property type="evidence" value="ECO:0007669"/>
    <property type="project" value="TreeGrafter"/>
</dbReference>
<gene>
    <name evidence="2" type="ordered locus">RJP_0792</name>
</gene>